<feature type="transmembrane region" description="Helical" evidence="2">
    <location>
        <begin position="173"/>
        <end position="192"/>
    </location>
</feature>
<name>A0ABR4DP68_9PEZI</name>
<dbReference type="Proteomes" id="UP001600888">
    <property type="component" value="Unassembled WGS sequence"/>
</dbReference>
<gene>
    <name evidence="3" type="ORF">FJTKL_08087</name>
</gene>
<reference evidence="3 4" key="1">
    <citation type="submission" date="2024-03" db="EMBL/GenBank/DDBJ databases">
        <title>A high-quality draft genome sequence of Diaporthe vaccinii, a causative agent of upright dieback and viscid rot disease in cranberry plants.</title>
        <authorList>
            <person name="Sarrasin M."/>
            <person name="Lang B.F."/>
            <person name="Burger G."/>
        </authorList>
    </citation>
    <scope>NUCLEOTIDE SEQUENCE [LARGE SCALE GENOMIC DNA]</scope>
    <source>
        <strain evidence="3 4">IS7</strain>
    </source>
</reference>
<keyword evidence="2" id="KW-1133">Transmembrane helix</keyword>
<feature type="transmembrane region" description="Helical" evidence="2">
    <location>
        <begin position="104"/>
        <end position="128"/>
    </location>
</feature>
<dbReference type="PANTHER" id="PTHR31806">
    <property type="entry name" value="PURINE-CYTOSINE PERMEASE FCY2-RELATED"/>
    <property type="match status" value="1"/>
</dbReference>
<feature type="transmembrane region" description="Helical" evidence="2">
    <location>
        <begin position="20"/>
        <end position="45"/>
    </location>
</feature>
<feature type="transmembrane region" description="Helical" evidence="2">
    <location>
        <begin position="149"/>
        <end position="167"/>
    </location>
</feature>
<dbReference type="InterPro" id="IPR026030">
    <property type="entry name" value="Pur-cyt_permease_Fcy2/21/22"/>
</dbReference>
<keyword evidence="2" id="KW-0472">Membrane</keyword>
<keyword evidence="4" id="KW-1185">Reference proteome</keyword>
<dbReference type="PANTHER" id="PTHR31806:SF7">
    <property type="entry name" value="TRANSPORTER, PUTATIVE (AFU_ORTHOLOGUE AFUA_2G04690)-RELATED"/>
    <property type="match status" value="1"/>
</dbReference>
<evidence type="ECO:0000256" key="1">
    <source>
        <dbReference type="ARBA" id="ARBA00022448"/>
    </source>
</evidence>
<evidence type="ECO:0000313" key="3">
    <source>
        <dbReference type="EMBL" id="KAL2272128.1"/>
    </source>
</evidence>
<feature type="transmembrane region" description="Helical" evidence="2">
    <location>
        <begin position="57"/>
        <end position="84"/>
    </location>
</feature>
<comment type="caution">
    <text evidence="3">The sequence shown here is derived from an EMBL/GenBank/DDBJ whole genome shotgun (WGS) entry which is preliminary data.</text>
</comment>
<keyword evidence="1" id="KW-0813">Transport</keyword>
<dbReference type="EMBL" id="JBAWTH010000305">
    <property type="protein sequence ID" value="KAL2272128.1"/>
    <property type="molecule type" value="Genomic_DNA"/>
</dbReference>
<evidence type="ECO:0000256" key="2">
    <source>
        <dbReference type="SAM" id="Phobius"/>
    </source>
</evidence>
<dbReference type="Gene3D" id="1.10.4160.10">
    <property type="entry name" value="Hydantoin permease"/>
    <property type="match status" value="1"/>
</dbReference>
<accession>A0ABR4DP68</accession>
<proteinExistence type="predicted"/>
<protein>
    <submittedName>
        <fullName evidence="3">Uncharacterized protein</fullName>
    </submittedName>
</protein>
<keyword evidence="2" id="KW-0812">Transmembrane</keyword>
<organism evidence="3 4">
    <name type="scientific">Diaporthe vaccinii</name>
    <dbReference type="NCBI Taxonomy" id="105482"/>
    <lineage>
        <taxon>Eukaryota</taxon>
        <taxon>Fungi</taxon>
        <taxon>Dikarya</taxon>
        <taxon>Ascomycota</taxon>
        <taxon>Pezizomycotina</taxon>
        <taxon>Sordariomycetes</taxon>
        <taxon>Sordariomycetidae</taxon>
        <taxon>Diaporthales</taxon>
        <taxon>Diaporthaceae</taxon>
        <taxon>Diaporthe</taxon>
        <taxon>Diaporthe eres species complex</taxon>
    </lineage>
</organism>
<sequence>MAPRSDIATKSILIGNDKAGAVLSLLAIIYSSSVSWATITTNYYVQHPINTSKAKVFTPTTMGIGISTCIGIVLGCCVGSAMGADYKLADIYKEQGVSFLIQTMLFPSGFAKFVLVVLVLAGIGMNCINLYSSALSVQQFARPLAHMPRFVWTVVLFGINLGIAAGGRESLNAYLQNFLSLLGYWAMSFFVIL</sequence>
<evidence type="ECO:0000313" key="4">
    <source>
        <dbReference type="Proteomes" id="UP001600888"/>
    </source>
</evidence>